<dbReference type="CDD" id="cd01434">
    <property type="entry name" value="EFG_mtEFG1_IV"/>
    <property type="match status" value="1"/>
</dbReference>
<dbReference type="NCBIfam" id="NF009891">
    <property type="entry name" value="PRK13351.1-1"/>
    <property type="match status" value="1"/>
</dbReference>
<dbReference type="PROSITE" id="PS51722">
    <property type="entry name" value="G_TR_2"/>
    <property type="match status" value="1"/>
</dbReference>
<dbReference type="Pfam" id="PF00009">
    <property type="entry name" value="GTP_EFTU"/>
    <property type="match status" value="1"/>
</dbReference>
<keyword evidence="2" id="KW-0547">Nucleotide-binding</keyword>
<evidence type="ECO:0000313" key="9">
    <source>
        <dbReference type="Proteomes" id="UP000244906"/>
    </source>
</evidence>
<evidence type="ECO:0000256" key="1">
    <source>
        <dbReference type="ARBA" id="ARBA00017872"/>
    </source>
</evidence>
<dbReference type="Pfam" id="PF22042">
    <property type="entry name" value="EF-G_D2"/>
    <property type="match status" value="1"/>
</dbReference>
<dbReference type="InterPro" id="IPR020568">
    <property type="entry name" value="Ribosomal_Su5_D2-typ_SF"/>
</dbReference>
<dbReference type="FunFam" id="3.30.230.10:FF:000003">
    <property type="entry name" value="Elongation factor G"/>
    <property type="match status" value="1"/>
</dbReference>
<dbReference type="Pfam" id="PF03764">
    <property type="entry name" value="EFG_IV"/>
    <property type="match status" value="1"/>
</dbReference>
<evidence type="ECO:0000256" key="6">
    <source>
        <dbReference type="ARBA" id="ARBA00024731"/>
    </source>
</evidence>
<evidence type="ECO:0000259" key="7">
    <source>
        <dbReference type="PROSITE" id="PS51722"/>
    </source>
</evidence>
<dbReference type="InterPro" id="IPR035649">
    <property type="entry name" value="EFG_V"/>
</dbReference>
<dbReference type="Proteomes" id="UP000244906">
    <property type="component" value="Unassembled WGS sequence"/>
</dbReference>
<dbReference type="Gene3D" id="2.40.30.10">
    <property type="entry name" value="Translation factors"/>
    <property type="match status" value="1"/>
</dbReference>
<dbReference type="SMART" id="SM00838">
    <property type="entry name" value="EFG_C"/>
    <property type="match status" value="1"/>
</dbReference>
<dbReference type="InterPro" id="IPR027417">
    <property type="entry name" value="P-loop_NTPase"/>
</dbReference>
<dbReference type="InterPro" id="IPR047872">
    <property type="entry name" value="EFG_IV"/>
</dbReference>
<keyword evidence="4" id="KW-0648">Protein biosynthesis</keyword>
<dbReference type="SUPFAM" id="SSF52540">
    <property type="entry name" value="P-loop containing nucleoside triphosphate hydrolases"/>
    <property type="match status" value="1"/>
</dbReference>
<dbReference type="GO" id="GO:0003746">
    <property type="term" value="F:translation elongation factor activity"/>
    <property type="evidence" value="ECO:0007669"/>
    <property type="project" value="UniProtKB-KW"/>
</dbReference>
<dbReference type="InterPro" id="IPR053905">
    <property type="entry name" value="EF-G-like_DII"/>
</dbReference>
<accession>A0A2V1GUT0</accession>
<dbReference type="SUPFAM" id="SSF54211">
    <property type="entry name" value="Ribosomal protein S5 domain 2-like"/>
    <property type="match status" value="1"/>
</dbReference>
<dbReference type="GO" id="GO:0005525">
    <property type="term" value="F:GTP binding"/>
    <property type="evidence" value="ECO:0007669"/>
    <property type="project" value="UniProtKB-KW"/>
</dbReference>
<evidence type="ECO:0000256" key="3">
    <source>
        <dbReference type="ARBA" id="ARBA00022768"/>
    </source>
</evidence>
<dbReference type="Pfam" id="PF14492">
    <property type="entry name" value="EFG_III"/>
    <property type="match status" value="1"/>
</dbReference>
<dbReference type="Gene3D" id="3.30.230.10">
    <property type="match status" value="1"/>
</dbReference>
<comment type="caution">
    <text evidence="8">The sequence shown here is derived from an EMBL/GenBank/DDBJ whole genome shotgun (WGS) entry which is preliminary data.</text>
</comment>
<feature type="domain" description="Tr-type G" evidence="7">
    <location>
        <begin position="7"/>
        <end position="272"/>
    </location>
</feature>
<evidence type="ECO:0000256" key="2">
    <source>
        <dbReference type="ARBA" id="ARBA00022741"/>
    </source>
</evidence>
<dbReference type="InterPro" id="IPR000795">
    <property type="entry name" value="T_Tr_GTP-bd_dom"/>
</dbReference>
<evidence type="ECO:0000313" key="8">
    <source>
        <dbReference type="EMBL" id="PVZ69769.1"/>
    </source>
</evidence>
<dbReference type="PANTHER" id="PTHR43261">
    <property type="entry name" value="TRANSLATION ELONGATION FACTOR G-RELATED"/>
    <property type="match status" value="1"/>
</dbReference>
<dbReference type="EMBL" id="QDDL01000003">
    <property type="protein sequence ID" value="PVZ69769.1"/>
    <property type="molecule type" value="Genomic_DNA"/>
</dbReference>
<keyword evidence="9" id="KW-1185">Reference proteome</keyword>
<protein>
    <recommendedName>
        <fullName evidence="1">Elongation factor G</fullName>
    </recommendedName>
</protein>
<dbReference type="GO" id="GO:0097216">
    <property type="term" value="F:guanosine tetraphosphate binding"/>
    <property type="evidence" value="ECO:0007669"/>
    <property type="project" value="UniProtKB-ARBA"/>
</dbReference>
<dbReference type="InterPro" id="IPR035647">
    <property type="entry name" value="EFG_III/V"/>
</dbReference>
<dbReference type="FunFam" id="3.30.70.240:FF:000001">
    <property type="entry name" value="Elongation factor G"/>
    <property type="match status" value="1"/>
</dbReference>
<proteinExistence type="predicted"/>
<dbReference type="SUPFAM" id="SSF54980">
    <property type="entry name" value="EF-G C-terminal domain-like"/>
    <property type="match status" value="2"/>
</dbReference>
<sequence length="693" mass="75363">MAGFHSDHIRNIALLGHAGSGKTSLAEALLARVQGKESMGSVLGKNTISDYSDLEKQAGHSLETSLLHLIYQPKKSSKPAAPSLINLLDTPGYKDLFGRAMSVLPAVETVAIVINARNGVEAVSKKAWKLLKECNKCGLIIVNQIDDPEADLPAVIEEIRQQLGEDCLPINLPCPDRTVVDCYFEPEDKATLFSSVEQAHSDLVDQVVEMDEQLMEVYLEQGQNLKPEQLHDPFESALRQRHLIPVCFTSAITGAGIDSLLRVISELMPTPLEGNPPEFLLGEGEDAAPFTLTHENTDTDNHHVIAHVFKLTMDPFMGKLGVFRVHQGIVRNGSQLFVGDGRKPLRISHMVKLQGSEHISIEEAHPGDICAIAKADSVFFDAVLHDSHEEDHFHLLPLEFPTPMVSEAIAPTRQGDEQKMSDVLHKMAAEDPSLKIEFREQQNETVILGLGDIHLNAVCDKMAQTYKMEVSRSEPTIPYKETISGKAQATYRHKKQTGGAGQFGEVSLRIEPLETGGGFEFINAIVGGVIPGSFIPAVEKGVREVLAHGAVAGFPLQDVRVTLFDGKHHSVDSKEIAFVSAGKKAFIEAVENASPVILEPYVNLEIVVPASATGDVTGDLAGNRGMVTGTETRASGKLEIHAKAPLASLRGYSSRLKSFSGGEGEYSMELSHYEAVPLDLQKQLVAAFSKEKN</sequence>
<dbReference type="InterPro" id="IPR000640">
    <property type="entry name" value="EFG_V-like"/>
</dbReference>
<keyword evidence="5" id="KW-0342">GTP-binding</keyword>
<name>A0A2V1GUT0_9GAMM</name>
<dbReference type="Pfam" id="PF00679">
    <property type="entry name" value="EFG_C"/>
    <property type="match status" value="1"/>
</dbReference>
<dbReference type="OrthoDB" id="9804431at2"/>
<dbReference type="Gene3D" id="3.30.70.240">
    <property type="match status" value="1"/>
</dbReference>
<dbReference type="SUPFAM" id="SSF50447">
    <property type="entry name" value="Translation proteins"/>
    <property type="match status" value="1"/>
</dbReference>
<dbReference type="InterPro" id="IPR009000">
    <property type="entry name" value="Transl_B-barrel_sf"/>
</dbReference>
<dbReference type="GO" id="GO:0003924">
    <property type="term" value="F:GTPase activity"/>
    <property type="evidence" value="ECO:0007669"/>
    <property type="project" value="InterPro"/>
</dbReference>
<evidence type="ECO:0000256" key="4">
    <source>
        <dbReference type="ARBA" id="ARBA00022917"/>
    </source>
</evidence>
<evidence type="ECO:0000256" key="5">
    <source>
        <dbReference type="ARBA" id="ARBA00023134"/>
    </source>
</evidence>
<dbReference type="InterPro" id="IPR014721">
    <property type="entry name" value="Ribsml_uS5_D2-typ_fold_subgr"/>
</dbReference>
<dbReference type="GO" id="GO:0032790">
    <property type="term" value="P:ribosome disassembly"/>
    <property type="evidence" value="ECO:0007669"/>
    <property type="project" value="TreeGrafter"/>
</dbReference>
<comment type="function">
    <text evidence="6">Catalyzes the GTP-dependent ribosomal translocation step during translation elongation. During this step, the ribosome changes from the pre-translocational (PRE) to the post-translocational (POST) state as the newly formed A-site-bound peptidyl-tRNA and P-site-bound deacylated tRNA move to the P and E sites, respectively. Catalyzes the coordinated movement of the two tRNA molecules, the mRNA and conformational changes in the ribosome.</text>
</comment>
<dbReference type="Gene3D" id="3.40.50.300">
    <property type="entry name" value="P-loop containing nucleotide triphosphate hydrolases"/>
    <property type="match status" value="1"/>
</dbReference>
<dbReference type="CDD" id="cd03713">
    <property type="entry name" value="EFG_mtEFG_C"/>
    <property type="match status" value="1"/>
</dbReference>
<dbReference type="InterPro" id="IPR005517">
    <property type="entry name" value="Transl_elong_EFG/EF2_IV"/>
</dbReference>
<dbReference type="RefSeq" id="WP_116687100.1">
    <property type="nucleotide sequence ID" value="NZ_CAWNYD010000003.1"/>
</dbReference>
<dbReference type="NCBIfam" id="NF009381">
    <property type="entry name" value="PRK12740.1-5"/>
    <property type="match status" value="1"/>
</dbReference>
<dbReference type="InterPro" id="IPR041095">
    <property type="entry name" value="EFG_II"/>
</dbReference>
<dbReference type="SMART" id="SM00889">
    <property type="entry name" value="EFG_IV"/>
    <property type="match status" value="1"/>
</dbReference>
<dbReference type="Gene3D" id="3.30.70.870">
    <property type="entry name" value="Elongation Factor G (Translational Gtpase), domain 3"/>
    <property type="match status" value="1"/>
</dbReference>
<organism evidence="8 9">
    <name type="scientific">Pelagibaculum spongiae</name>
    <dbReference type="NCBI Taxonomy" id="2080658"/>
    <lineage>
        <taxon>Bacteria</taxon>
        <taxon>Pseudomonadati</taxon>
        <taxon>Pseudomonadota</taxon>
        <taxon>Gammaproteobacteria</taxon>
        <taxon>Oceanospirillales</taxon>
        <taxon>Pelagibaculum</taxon>
    </lineage>
</organism>
<reference evidence="8 9" key="1">
    <citation type="submission" date="2018-04" db="EMBL/GenBank/DDBJ databases">
        <title>Thalassorhabdus spongiae gen. nov., sp. nov., isolated from a marine sponge in South-West Iceland.</title>
        <authorList>
            <person name="Knobloch S."/>
            <person name="Daussin A."/>
            <person name="Johannsson R."/>
            <person name="Marteinsson V.T."/>
        </authorList>
    </citation>
    <scope>NUCLEOTIDE SEQUENCE [LARGE SCALE GENOMIC DNA]</scope>
    <source>
        <strain evidence="8 9">Hp12</strain>
    </source>
</reference>
<dbReference type="PANTHER" id="PTHR43261:SF6">
    <property type="entry name" value="ELONGATION FACTOR G-LIKE PROTEIN"/>
    <property type="match status" value="1"/>
</dbReference>
<gene>
    <name evidence="8" type="primary">fusA</name>
    <name evidence="8" type="ORF">DC094_10760</name>
</gene>
<keyword evidence="3 8" id="KW-0251">Elongation factor</keyword>
<dbReference type="AlphaFoldDB" id="A0A2V1GUT0"/>